<dbReference type="Proteomes" id="UP000009874">
    <property type="component" value="Unassembled WGS sequence"/>
</dbReference>
<dbReference type="EMBL" id="AGZI01000029">
    <property type="protein sequence ID" value="EKU82250.1"/>
    <property type="molecule type" value="Genomic_DNA"/>
</dbReference>
<organism evidence="2 3">
    <name type="scientific">Massilia timonae CCUG 45783</name>
    <dbReference type="NCBI Taxonomy" id="883126"/>
    <lineage>
        <taxon>Bacteria</taxon>
        <taxon>Pseudomonadati</taxon>
        <taxon>Pseudomonadota</taxon>
        <taxon>Betaproteobacteria</taxon>
        <taxon>Burkholderiales</taxon>
        <taxon>Oxalobacteraceae</taxon>
        <taxon>Telluria group</taxon>
        <taxon>Massilia</taxon>
    </lineage>
</organism>
<keyword evidence="1" id="KW-0732">Signal</keyword>
<protein>
    <recommendedName>
        <fullName evidence="4">DUF4148 domain-containing protein</fullName>
    </recommendedName>
</protein>
<reference evidence="2 3" key="1">
    <citation type="submission" date="2012-09" db="EMBL/GenBank/DDBJ databases">
        <title>The Genome Sequence of Massilia timonae CCUG 45783.</title>
        <authorList>
            <consortium name="The Broad Institute Genome Sequencing Platform"/>
            <person name="Earl A."/>
            <person name="Ward D."/>
            <person name="Feldgarden M."/>
            <person name="Gevers D."/>
            <person name="Huys G."/>
            <person name="Walker B."/>
            <person name="Young S.K."/>
            <person name="Zeng Q."/>
            <person name="Gargeya S."/>
            <person name="Fitzgerald M."/>
            <person name="Haas B."/>
            <person name="Abouelleil A."/>
            <person name="Alvarado L."/>
            <person name="Arachchi H.M."/>
            <person name="Berlin A.M."/>
            <person name="Chapman S.B."/>
            <person name="Goldberg J."/>
            <person name="Griggs A."/>
            <person name="Gujja S."/>
            <person name="Hansen M."/>
            <person name="Howarth C."/>
            <person name="Imamovic A."/>
            <person name="Larimer J."/>
            <person name="McCowen C."/>
            <person name="Montmayeur A."/>
            <person name="Murphy C."/>
            <person name="Neiman D."/>
            <person name="Pearson M."/>
            <person name="Priest M."/>
            <person name="Roberts A."/>
            <person name="Saif S."/>
            <person name="Shea T."/>
            <person name="Sisk P."/>
            <person name="Sykes S."/>
            <person name="Wortman J."/>
            <person name="Nusbaum C."/>
            <person name="Birren B."/>
        </authorList>
    </citation>
    <scope>NUCLEOTIDE SEQUENCE [LARGE SCALE GENOMIC DNA]</scope>
    <source>
        <strain evidence="2 3">CCUG 45783</strain>
    </source>
</reference>
<keyword evidence="3" id="KW-1185">Reference proteome</keyword>
<dbReference type="PATRIC" id="fig|883126.3.peg.2586"/>
<accession>K9DYB1</accession>
<dbReference type="HOGENOM" id="CLU_2451118_0_0_4"/>
<feature type="chain" id="PRO_5003926791" description="DUF4148 domain-containing protein" evidence="1">
    <location>
        <begin position="22"/>
        <end position="89"/>
    </location>
</feature>
<evidence type="ECO:0000256" key="1">
    <source>
        <dbReference type="SAM" id="SignalP"/>
    </source>
</evidence>
<evidence type="ECO:0000313" key="3">
    <source>
        <dbReference type="Proteomes" id="UP000009874"/>
    </source>
</evidence>
<dbReference type="RefSeq" id="WP_005666993.1">
    <property type="nucleotide sequence ID" value="NZ_JH992923.1"/>
</dbReference>
<comment type="caution">
    <text evidence="2">The sequence shown here is derived from an EMBL/GenBank/DDBJ whole genome shotgun (WGS) entry which is preliminary data.</text>
</comment>
<proteinExistence type="predicted"/>
<evidence type="ECO:0000313" key="2">
    <source>
        <dbReference type="EMBL" id="EKU82250.1"/>
    </source>
</evidence>
<evidence type="ECO:0008006" key="4">
    <source>
        <dbReference type="Google" id="ProtNLM"/>
    </source>
</evidence>
<name>K9DYB1_9BURK</name>
<feature type="signal peptide" evidence="1">
    <location>
        <begin position="1"/>
        <end position="21"/>
    </location>
</feature>
<gene>
    <name evidence="2" type="ORF">HMPREF9710_02561</name>
</gene>
<sequence length="89" mass="9016">MNAKSFIAAAALFVSAATAFAADNADADAKTNTAITGASAAASASASKLNLPAVSAPSRISRDEVRAEAVEAVKKYKPTLAGQLDQYKN</sequence>
<dbReference type="AlphaFoldDB" id="K9DYB1"/>